<evidence type="ECO:0000313" key="1">
    <source>
        <dbReference type="EMBL" id="XAN08494.1"/>
    </source>
</evidence>
<dbReference type="RefSeq" id="WP_425309952.1">
    <property type="nucleotide sequence ID" value="NZ_CP154795.1"/>
</dbReference>
<gene>
    <name evidence="1" type="ORF">AADG42_14685</name>
</gene>
<protein>
    <recommendedName>
        <fullName evidence="3">Iron-sulfur cluster repair di-iron protein, ric</fullName>
    </recommendedName>
</protein>
<evidence type="ECO:0000313" key="2">
    <source>
        <dbReference type="Proteomes" id="UP001442841"/>
    </source>
</evidence>
<dbReference type="Proteomes" id="UP001442841">
    <property type="component" value="Chromosome"/>
</dbReference>
<organism evidence="1 2">
    <name type="scientific">Ammonicoccus fulvus</name>
    <dbReference type="NCBI Taxonomy" id="3138240"/>
    <lineage>
        <taxon>Bacteria</taxon>
        <taxon>Bacillati</taxon>
        <taxon>Actinomycetota</taxon>
        <taxon>Actinomycetes</taxon>
        <taxon>Propionibacteriales</taxon>
        <taxon>Propionibacteriaceae</taxon>
        <taxon>Ammonicoccus</taxon>
    </lineage>
</organism>
<dbReference type="EMBL" id="CP154795">
    <property type="protein sequence ID" value="XAN08494.1"/>
    <property type="molecule type" value="Genomic_DNA"/>
</dbReference>
<name>A0ABZ3FUT4_9ACTN</name>
<sequence length="87" mass="9602">MTDRNLEKAAEFAPLIESVHGEHHPELTRVREITEELMAAPTDSRPLFSELRAVTNNYAIPNDVCETFEAVYRALSRADAASSAAVS</sequence>
<evidence type="ECO:0008006" key="3">
    <source>
        <dbReference type="Google" id="ProtNLM"/>
    </source>
</evidence>
<accession>A0ABZ3FUT4</accession>
<keyword evidence="2" id="KW-1185">Reference proteome</keyword>
<proteinExistence type="predicted"/>
<reference evidence="1 2" key="1">
    <citation type="submission" date="2024-04" db="EMBL/GenBank/DDBJ databases">
        <title>Isolation of an actinomycete strain from pig manure.</title>
        <authorList>
            <person name="Gong T."/>
            <person name="Yu Z."/>
            <person name="An M."/>
            <person name="Wei C."/>
            <person name="Yang W."/>
            <person name="Liu L."/>
        </authorList>
    </citation>
    <scope>NUCLEOTIDE SEQUENCE [LARGE SCALE GENOMIC DNA]</scope>
    <source>
        <strain evidence="1 2">ZF39</strain>
    </source>
</reference>